<evidence type="ECO:0000313" key="3">
    <source>
        <dbReference type="EMBL" id="SPO26955.1"/>
    </source>
</evidence>
<evidence type="ECO:0000256" key="1">
    <source>
        <dbReference type="SAM" id="MobiDB-lite"/>
    </source>
</evidence>
<dbReference type="EMBL" id="OOIN01000016">
    <property type="protein sequence ID" value="SPO26955.1"/>
    <property type="molecule type" value="Genomic_DNA"/>
</dbReference>
<feature type="signal peptide" evidence="2">
    <location>
        <begin position="1"/>
        <end position="24"/>
    </location>
</feature>
<evidence type="ECO:0008006" key="5">
    <source>
        <dbReference type="Google" id="ProtNLM"/>
    </source>
</evidence>
<evidence type="ECO:0000313" key="4">
    <source>
        <dbReference type="Proteomes" id="UP000324022"/>
    </source>
</evidence>
<feature type="compositionally biased region" description="Polar residues" evidence="1">
    <location>
        <begin position="115"/>
        <end position="126"/>
    </location>
</feature>
<gene>
    <name evidence="3" type="ORF">UTRI_10424_B</name>
</gene>
<reference evidence="3 4" key="1">
    <citation type="submission" date="2018-03" db="EMBL/GenBank/DDBJ databases">
        <authorList>
            <person name="Guldener U."/>
        </authorList>
    </citation>
    <scope>NUCLEOTIDE SEQUENCE [LARGE SCALE GENOMIC DNA]</scope>
    <source>
        <strain evidence="3 4">NBRC100155</strain>
    </source>
</reference>
<proteinExistence type="predicted"/>
<feature type="chain" id="PRO_5022952991" description="Effector family protein Eff1" evidence="2">
    <location>
        <begin position="25"/>
        <end position="330"/>
    </location>
</feature>
<sequence length="330" mass="36819">MVAINRSVLVALSITLALLPLVFSMDPQPSDLDLDPTDLDNEMHEMAKEYYFDGHRGRRPLVPAGATWFPNEDLAHYQQKVGKNLAELLHRHAIGSEGVMELIPYASSPLHSELSEYSTPHSSQGSELGDRRTLGGRRTLSLSQGSELGDRRALSPPQGSELGDLRTLSTPPSSEWAEAHNQWIHDDIFGIRRYPTYYISIVPPEGRLGKLMNLEPKLAKVLHRSNALDRSKVLHQTLEPVRDVKTTSPAKQALALWRYENGQVNLVAIDTWSASVPVHAPVPAPASALHHASRPRLQKLKDLIPVENIDRIVTNALPWHDLPEARRLHI</sequence>
<organism evidence="3 4">
    <name type="scientific">Ustilago trichophora</name>
    <dbReference type="NCBI Taxonomy" id="86804"/>
    <lineage>
        <taxon>Eukaryota</taxon>
        <taxon>Fungi</taxon>
        <taxon>Dikarya</taxon>
        <taxon>Basidiomycota</taxon>
        <taxon>Ustilaginomycotina</taxon>
        <taxon>Ustilaginomycetes</taxon>
        <taxon>Ustilaginales</taxon>
        <taxon>Ustilaginaceae</taxon>
        <taxon>Ustilago</taxon>
    </lineage>
</organism>
<evidence type="ECO:0000256" key="2">
    <source>
        <dbReference type="SAM" id="SignalP"/>
    </source>
</evidence>
<protein>
    <recommendedName>
        <fullName evidence="5">Effector family protein Eff1</fullName>
    </recommendedName>
</protein>
<name>A0A5C3EAA6_9BASI</name>
<keyword evidence="2" id="KW-0732">Signal</keyword>
<accession>A0A5C3EAA6</accession>
<feature type="region of interest" description="Disordered" evidence="1">
    <location>
        <begin position="113"/>
        <end position="173"/>
    </location>
</feature>
<dbReference type="AlphaFoldDB" id="A0A5C3EAA6"/>
<keyword evidence="4" id="KW-1185">Reference proteome</keyword>
<dbReference type="Proteomes" id="UP000324022">
    <property type="component" value="Unassembled WGS sequence"/>
</dbReference>